<keyword evidence="4" id="KW-0812">Transmembrane</keyword>
<dbReference type="Gene3D" id="1.10.287.950">
    <property type="entry name" value="Methyl-accepting chemotaxis protein"/>
    <property type="match status" value="1"/>
</dbReference>
<feature type="transmembrane region" description="Helical" evidence="4">
    <location>
        <begin position="189"/>
        <end position="214"/>
    </location>
</feature>
<dbReference type="PRINTS" id="PR00260">
    <property type="entry name" value="CHEMTRNSDUCR"/>
</dbReference>
<dbReference type="SUPFAM" id="SSF58104">
    <property type="entry name" value="Methyl-accepting chemotaxis protein (MCP) signaling domain"/>
    <property type="match status" value="1"/>
</dbReference>
<keyword evidence="8" id="KW-1185">Reference proteome</keyword>
<proteinExistence type="inferred from homology"/>
<name>A0ABW8TFQ0_9CLOT</name>
<dbReference type="SMART" id="SM00304">
    <property type="entry name" value="HAMP"/>
    <property type="match status" value="1"/>
</dbReference>
<dbReference type="PROSITE" id="PS50885">
    <property type="entry name" value="HAMP"/>
    <property type="match status" value="1"/>
</dbReference>
<dbReference type="Pfam" id="PF00015">
    <property type="entry name" value="MCPsignal"/>
    <property type="match status" value="1"/>
</dbReference>
<evidence type="ECO:0000256" key="1">
    <source>
        <dbReference type="ARBA" id="ARBA00023224"/>
    </source>
</evidence>
<evidence type="ECO:0000256" key="3">
    <source>
        <dbReference type="PROSITE-ProRule" id="PRU00284"/>
    </source>
</evidence>
<sequence length="570" mass="62437">MLKKIKISQKLIALNIISILFLILVGIIGIVNMKTMNNNTNSMYNNNLLSLENLYSIQNNINLGLSNMEHIINPNFKNDISSSENNLQNLFEVSSNTLNQFETTGNLSQKEKEDLAEVKRLLSDYKDVRDKICKAAEGGDYSSASETYSQDYMGIRDQLISALNTVIRDNTNLAKSVSISNKKVYTYSFAVQVIIIVIAAVLLSILGTIMSIWLKKRINSVIDFANSLSKGDLTHKIEVNYDDEIGTMGKSLNIATESMRNLIFELTNDMKVLGSSSEDLTASMEEVSANMFSIKESAELISNGSIKLNTATSDVSSSTNEINKQSIELSNKAVDSSKISSEIMNRAADIKAKTDSSSKNVMNLYSAKKSQVKKAIADIKIVNEINNMAQDIEEISEQTNLLALNASIEAARAGEAGKGFVVVAEEVRALAEQSNSTVAKIKSNVEKAIAVTDNLAGHANDILEFINSQIMSDYKMITDVGNQYEEDAQFISEMSNKISTSSISIKDNISNVNPIVLNISSASEESSSNSEEILASITETSLALEHMAKQSQKASELSKKINEMASKFEV</sequence>
<dbReference type="InterPro" id="IPR003660">
    <property type="entry name" value="HAMP_dom"/>
</dbReference>
<dbReference type="PANTHER" id="PTHR32089">
    <property type="entry name" value="METHYL-ACCEPTING CHEMOTAXIS PROTEIN MCPB"/>
    <property type="match status" value="1"/>
</dbReference>
<comment type="caution">
    <text evidence="7">The sequence shown here is derived from an EMBL/GenBank/DDBJ whole genome shotgun (WGS) entry which is preliminary data.</text>
</comment>
<dbReference type="RefSeq" id="WP_406787732.1">
    <property type="nucleotide sequence ID" value="NZ_JBJIAA010000009.1"/>
</dbReference>
<organism evidence="7 8">
    <name type="scientific">Clostridium neuense</name>
    <dbReference type="NCBI Taxonomy" id="1728934"/>
    <lineage>
        <taxon>Bacteria</taxon>
        <taxon>Bacillati</taxon>
        <taxon>Bacillota</taxon>
        <taxon>Clostridia</taxon>
        <taxon>Eubacteriales</taxon>
        <taxon>Clostridiaceae</taxon>
        <taxon>Clostridium</taxon>
    </lineage>
</organism>
<comment type="similarity">
    <text evidence="2">Belongs to the methyl-accepting chemotaxis (MCP) protein family.</text>
</comment>
<keyword evidence="4" id="KW-1133">Transmembrane helix</keyword>
<evidence type="ECO:0000259" key="6">
    <source>
        <dbReference type="PROSITE" id="PS50885"/>
    </source>
</evidence>
<dbReference type="SMART" id="SM00283">
    <property type="entry name" value="MA"/>
    <property type="match status" value="1"/>
</dbReference>
<evidence type="ECO:0000256" key="2">
    <source>
        <dbReference type="ARBA" id="ARBA00029447"/>
    </source>
</evidence>
<dbReference type="CDD" id="cd06225">
    <property type="entry name" value="HAMP"/>
    <property type="match status" value="1"/>
</dbReference>
<feature type="domain" description="HAMP" evidence="6">
    <location>
        <begin position="212"/>
        <end position="264"/>
    </location>
</feature>
<dbReference type="PROSITE" id="PS50111">
    <property type="entry name" value="CHEMOTAXIS_TRANSDUC_2"/>
    <property type="match status" value="1"/>
</dbReference>
<gene>
    <name evidence="7" type="ORF">ACJDT4_11615</name>
</gene>
<dbReference type="EMBL" id="JBJIAA010000009">
    <property type="protein sequence ID" value="MFL0251072.1"/>
    <property type="molecule type" value="Genomic_DNA"/>
</dbReference>
<evidence type="ECO:0000259" key="5">
    <source>
        <dbReference type="PROSITE" id="PS50111"/>
    </source>
</evidence>
<dbReference type="Pfam" id="PF00672">
    <property type="entry name" value="HAMP"/>
    <property type="match status" value="1"/>
</dbReference>
<keyword evidence="4" id="KW-0472">Membrane</keyword>
<protein>
    <submittedName>
        <fullName evidence="7">Methyl-accepting chemotaxis protein</fullName>
    </submittedName>
</protein>
<dbReference type="PANTHER" id="PTHR32089:SF112">
    <property type="entry name" value="LYSOZYME-LIKE PROTEIN-RELATED"/>
    <property type="match status" value="1"/>
</dbReference>
<dbReference type="Proteomes" id="UP001623592">
    <property type="component" value="Unassembled WGS sequence"/>
</dbReference>
<reference evidence="7 8" key="1">
    <citation type="submission" date="2024-11" db="EMBL/GenBank/DDBJ databases">
        <authorList>
            <person name="Heng Y.C."/>
            <person name="Lim A.C.H."/>
            <person name="Lee J.K.Y."/>
            <person name="Kittelmann S."/>
        </authorList>
    </citation>
    <scope>NUCLEOTIDE SEQUENCE [LARGE SCALE GENOMIC DNA]</scope>
    <source>
        <strain evidence="7 8">WILCCON 0114</strain>
    </source>
</reference>
<dbReference type="InterPro" id="IPR024478">
    <property type="entry name" value="HlyB_4HB_MCP"/>
</dbReference>
<accession>A0ABW8TFQ0</accession>
<feature type="transmembrane region" description="Helical" evidence="4">
    <location>
        <begin position="12"/>
        <end position="33"/>
    </location>
</feature>
<evidence type="ECO:0000313" key="8">
    <source>
        <dbReference type="Proteomes" id="UP001623592"/>
    </source>
</evidence>
<dbReference type="InterPro" id="IPR004089">
    <property type="entry name" value="MCPsignal_dom"/>
</dbReference>
<feature type="domain" description="Methyl-accepting transducer" evidence="5">
    <location>
        <begin position="283"/>
        <end position="541"/>
    </location>
</feature>
<keyword evidence="1 3" id="KW-0807">Transducer</keyword>
<evidence type="ECO:0000313" key="7">
    <source>
        <dbReference type="EMBL" id="MFL0251072.1"/>
    </source>
</evidence>
<evidence type="ECO:0000256" key="4">
    <source>
        <dbReference type="SAM" id="Phobius"/>
    </source>
</evidence>
<dbReference type="Pfam" id="PF12729">
    <property type="entry name" value="4HB_MCP_1"/>
    <property type="match status" value="1"/>
</dbReference>
<dbReference type="InterPro" id="IPR004090">
    <property type="entry name" value="Chemotax_Me-accpt_rcpt"/>
</dbReference>